<dbReference type="Gene3D" id="3.10.310.40">
    <property type="match status" value="1"/>
</dbReference>
<dbReference type="GO" id="GO:0004813">
    <property type="term" value="F:alanine-tRNA ligase activity"/>
    <property type="evidence" value="ECO:0007669"/>
    <property type="project" value="UniProtKB-UniRule"/>
</dbReference>
<dbReference type="InterPro" id="IPR012947">
    <property type="entry name" value="tRNA_SAD"/>
</dbReference>
<accession>A0AAV9IBA4</accession>
<dbReference type="CDD" id="cd00673">
    <property type="entry name" value="AlaRS_core"/>
    <property type="match status" value="1"/>
</dbReference>
<evidence type="ECO:0000256" key="5">
    <source>
        <dbReference type="ARBA" id="ARBA00022741"/>
    </source>
</evidence>
<evidence type="ECO:0000313" key="16">
    <source>
        <dbReference type="Proteomes" id="UP001300502"/>
    </source>
</evidence>
<dbReference type="PANTHER" id="PTHR11777:SF9">
    <property type="entry name" value="ALANINE--TRNA LIGASE, CYTOPLASMIC"/>
    <property type="match status" value="1"/>
</dbReference>
<dbReference type="InterPro" id="IPR045864">
    <property type="entry name" value="aa-tRNA-synth_II/BPL/LPL"/>
</dbReference>
<dbReference type="InterPro" id="IPR009000">
    <property type="entry name" value="Transl_B-barrel_sf"/>
</dbReference>
<dbReference type="InterPro" id="IPR023033">
    <property type="entry name" value="Ala_tRNA_ligase_euk/bac"/>
</dbReference>
<keyword evidence="13" id="KW-0175">Coiled coil</keyword>
<dbReference type="SUPFAM" id="SSF50447">
    <property type="entry name" value="Translation proteins"/>
    <property type="match status" value="1"/>
</dbReference>
<comment type="caution">
    <text evidence="15">The sequence shown here is derived from an EMBL/GenBank/DDBJ whole genome shotgun (WGS) entry which is preliminary data.</text>
</comment>
<dbReference type="PROSITE" id="PS50860">
    <property type="entry name" value="AA_TRNA_LIGASE_II_ALA"/>
    <property type="match status" value="1"/>
</dbReference>
<organism evidence="15 16">
    <name type="scientific">Galdieria yellowstonensis</name>
    <dbReference type="NCBI Taxonomy" id="3028027"/>
    <lineage>
        <taxon>Eukaryota</taxon>
        <taxon>Rhodophyta</taxon>
        <taxon>Bangiophyceae</taxon>
        <taxon>Galdieriales</taxon>
        <taxon>Galdieriaceae</taxon>
        <taxon>Galdieria</taxon>
    </lineage>
</organism>
<dbReference type="SMART" id="SM00863">
    <property type="entry name" value="tRNA_SAD"/>
    <property type="match status" value="1"/>
</dbReference>
<comment type="similarity">
    <text evidence="1">Belongs to the class-II aminoacyl-tRNA synthetase family. Alax-L subfamily.</text>
</comment>
<dbReference type="AlphaFoldDB" id="A0AAV9IBA4"/>
<name>A0AAV9IBA4_9RHOD</name>
<keyword evidence="12" id="KW-0963">Cytoplasm</keyword>
<dbReference type="HAMAP" id="MF_00036_B">
    <property type="entry name" value="Ala_tRNA_synth_B"/>
    <property type="match status" value="1"/>
</dbReference>
<comment type="function">
    <text evidence="12">Catalyzes the attachment of alanine to tRNA(Ala) in a two-step reaction: alanine is first activated by ATP to form Ala-AMP and then transferred to the acceptor end of tRNA(Ala). Also edits incorrectly charged tRNA(Ala) via its editing domain.</text>
</comment>
<evidence type="ECO:0000256" key="2">
    <source>
        <dbReference type="ARBA" id="ARBA00022555"/>
    </source>
</evidence>
<evidence type="ECO:0000256" key="6">
    <source>
        <dbReference type="ARBA" id="ARBA00022833"/>
    </source>
</evidence>
<dbReference type="Gene3D" id="2.40.30.130">
    <property type="match status" value="1"/>
</dbReference>
<evidence type="ECO:0000256" key="12">
    <source>
        <dbReference type="HAMAP-Rule" id="MF_03133"/>
    </source>
</evidence>
<dbReference type="EMBL" id="JANCYU010000025">
    <property type="protein sequence ID" value="KAK4524679.1"/>
    <property type="molecule type" value="Genomic_DNA"/>
</dbReference>
<evidence type="ECO:0000256" key="4">
    <source>
        <dbReference type="ARBA" id="ARBA00022723"/>
    </source>
</evidence>
<dbReference type="PRINTS" id="PR00980">
    <property type="entry name" value="TRNASYNTHALA"/>
</dbReference>
<dbReference type="Gene3D" id="3.30.980.10">
    <property type="entry name" value="Threonyl-trna Synthetase, Chain A, domain 2"/>
    <property type="match status" value="1"/>
</dbReference>
<comment type="subcellular location">
    <subcellularLocation>
        <location evidence="12">Mitochondrion</location>
    </subcellularLocation>
    <subcellularLocation>
        <location evidence="12">Cytoplasm</location>
    </subcellularLocation>
</comment>
<comment type="subunit">
    <text evidence="12">Monomer.</text>
</comment>
<keyword evidence="3 12" id="KW-0436">Ligase</keyword>
<dbReference type="GO" id="GO:0005739">
    <property type="term" value="C:mitochondrion"/>
    <property type="evidence" value="ECO:0007669"/>
    <property type="project" value="UniProtKB-SubCell"/>
</dbReference>
<evidence type="ECO:0000256" key="8">
    <source>
        <dbReference type="ARBA" id="ARBA00022884"/>
    </source>
</evidence>
<evidence type="ECO:0000259" key="14">
    <source>
        <dbReference type="PROSITE" id="PS50860"/>
    </source>
</evidence>
<keyword evidence="8 12" id="KW-0694">RNA-binding</keyword>
<feature type="domain" description="Alanyl-transfer RNA synthetases family profile" evidence="14">
    <location>
        <begin position="2"/>
        <end position="769"/>
    </location>
</feature>
<keyword evidence="9 12" id="KW-0648">Protein biosynthesis</keyword>
<protein>
    <recommendedName>
        <fullName evidence="12">Alanine--tRNA ligase</fullName>
        <ecNumber evidence="12">6.1.1.7</ecNumber>
    </recommendedName>
    <alternativeName>
        <fullName evidence="12">Alanyl-tRNA synthetase</fullName>
        <shortName evidence="12">AlaRS</shortName>
    </alternativeName>
</protein>
<dbReference type="InterPro" id="IPR018163">
    <property type="entry name" value="Thr/Ala-tRNA-synth_IIc_edit"/>
</dbReference>
<dbReference type="InterPro" id="IPR018164">
    <property type="entry name" value="Ala-tRNA-synth_IIc_N"/>
</dbReference>
<dbReference type="Pfam" id="PF02272">
    <property type="entry name" value="DHHA1"/>
    <property type="match status" value="1"/>
</dbReference>
<keyword evidence="10 12" id="KW-0030">Aminoacyl-tRNA synthetase</keyword>
<comment type="domain">
    <text evidence="12">Consists of three domains; the N-terminal catalytic domain, the editing domain and the C-terminal C-Ala domain. The editing domain removes incorrectly charged amino acids, while the C-Ala domain, along with tRNA(Ala), serves as a bridge to cooperatively bring together the editing and aminoacylation centers thus stimulating deacylation of misacylated tRNAs.</text>
</comment>
<feature type="binding site" evidence="12">
    <location>
        <position position="726"/>
    </location>
    <ligand>
        <name>Zn(2+)</name>
        <dbReference type="ChEBI" id="CHEBI:29105"/>
    </ligand>
</feature>
<dbReference type="FunFam" id="3.30.980.10:FF:000004">
    <property type="entry name" value="Alanine--tRNA ligase, cytoplasmic"/>
    <property type="match status" value="1"/>
</dbReference>
<dbReference type="Pfam" id="PF07973">
    <property type="entry name" value="tRNA_SAD"/>
    <property type="match status" value="1"/>
</dbReference>
<keyword evidence="5 12" id="KW-0547">Nucleotide-binding</keyword>
<dbReference type="Gene3D" id="3.30.930.10">
    <property type="entry name" value="Bira Bifunctional Protein, Domain 2"/>
    <property type="match status" value="1"/>
</dbReference>
<dbReference type="InterPro" id="IPR050058">
    <property type="entry name" value="Ala-tRNA_ligase"/>
</dbReference>
<dbReference type="InterPro" id="IPR003156">
    <property type="entry name" value="DHHA1_dom"/>
</dbReference>
<reference evidence="15 16" key="1">
    <citation type="submission" date="2022-07" db="EMBL/GenBank/DDBJ databases">
        <title>Genome-wide signatures of adaptation to extreme environments.</title>
        <authorList>
            <person name="Cho C.H."/>
            <person name="Yoon H.S."/>
        </authorList>
    </citation>
    <scope>NUCLEOTIDE SEQUENCE [LARGE SCALE GENOMIC DNA]</scope>
    <source>
        <strain evidence="15 16">108.79 E11</strain>
    </source>
</reference>
<dbReference type="InterPro" id="IPR018165">
    <property type="entry name" value="Ala-tRNA-synth_IIc_core"/>
</dbReference>
<dbReference type="FunFam" id="3.30.930.10:FF:000011">
    <property type="entry name" value="Alanine--tRNA ligase, cytoplasmic"/>
    <property type="match status" value="1"/>
</dbReference>
<comment type="cofactor">
    <cofactor evidence="12">
        <name>Zn(2+)</name>
        <dbReference type="ChEBI" id="CHEBI:29105"/>
    </cofactor>
    <text evidence="12">Binds 1 zinc ion per subunit.</text>
</comment>
<gene>
    <name evidence="15" type="ORF">GAYE_SCF05G2582</name>
</gene>
<dbReference type="GO" id="GO:0000049">
    <property type="term" value="F:tRNA binding"/>
    <property type="evidence" value="ECO:0007669"/>
    <property type="project" value="UniProtKB-KW"/>
</dbReference>
<dbReference type="SUPFAM" id="SSF55186">
    <property type="entry name" value="ThrRS/AlaRS common domain"/>
    <property type="match status" value="1"/>
</dbReference>
<dbReference type="InterPro" id="IPR018162">
    <property type="entry name" value="Ala-tRNA-ligase_IIc_anticod-bd"/>
</dbReference>
<evidence type="ECO:0000256" key="3">
    <source>
        <dbReference type="ARBA" id="ARBA00022598"/>
    </source>
</evidence>
<evidence type="ECO:0000256" key="13">
    <source>
        <dbReference type="SAM" id="Coils"/>
    </source>
</evidence>
<dbReference type="GO" id="GO:0002161">
    <property type="term" value="F:aminoacyl-tRNA deacylase activity"/>
    <property type="evidence" value="ECO:0007669"/>
    <property type="project" value="TreeGrafter"/>
</dbReference>
<keyword evidence="12" id="KW-0496">Mitochondrion</keyword>
<feature type="binding site" evidence="12">
    <location>
        <position position="607"/>
    </location>
    <ligand>
        <name>Zn(2+)</name>
        <dbReference type="ChEBI" id="CHEBI:29105"/>
    </ligand>
</feature>
<keyword evidence="4 12" id="KW-0479">Metal-binding</keyword>
<evidence type="ECO:0000256" key="9">
    <source>
        <dbReference type="ARBA" id="ARBA00022917"/>
    </source>
</evidence>
<dbReference type="EC" id="6.1.1.7" evidence="12"/>
<dbReference type="Proteomes" id="UP001300502">
    <property type="component" value="Unassembled WGS sequence"/>
</dbReference>
<sequence length="963" mass="108066">MWPSHKVRQSFIDFFVQKGHVFYPSSPVIPFEDPTLLFINAGMNQFKPVFLGTVDPTSPLSKLKRACNSQKCIRAGGKHNDLEDVGKDTYHHTFFEMLGNWSFGDYFKEEAIAWAMELLTQVFGLPKERLYATYFGGSKEWNLEPDLEAKNIWLRYLPEDRVLPFGAKDNFWEMGDVGPCGPCSEIHFDRVGNRNASHLVNKDDPSVIEIWNLVFIQFNRESDGTLKLLPNKHIDTGMGFERVVSILQGVGSNYDTDVFSTLFSAIQERTGCRKYSGNIGSRDKDMVDTAYRVVADHVRTLTFAVTDGAVPSNTDRGYVLRRILRRAVRYAQQFLGGKTGLLSSLVDVVVEQMKDAFPELEQRVDFVKQVILEEEESFGRTLVKGIEAFNKLASNLESEGRTIIPGQEAFFLYDTMGFPLDLTEVMARERGLKVDVRGFEEALENARKISRADRFSSEAGSKSLQLGAEEIFALQKQGILPSVDEAKYRWYESLTSVILALYDGKQFQTSFRAAGRTVQEVEQYFGLILKETNFYAESGGQVADTGSILVKKKEDGSTSGEFVVTDVQSYGGYILHKGYLSWGDISVGDQIVCQVDYQRRQKIAPNHTMTHVLNFALRKIFGPTCDQRGSLVDPNKLRFDFAANRGLTRDDIKLVDDIVQSKIDEGLAVVSKVAPLSSALSIRSIRAIFNEQYPDPVRIVAVGGDIDEMLRDPENEEWYNYSVELCGGTHISNTKLAEAYVTIEEGGVAKGIRRIVALTGKAAKQAILDAQKLEEEVNLLRELDMDELSEELSKVGQKVDTALISVLSKQHLKEQLQLLNKQLLLKRKEQQAKVEKNVMEEIRCQVEMENGKRIFVMVLEELHGDTKILSKILSSVKSNYPQVSVCLISADDKKQRLVVSAMVCAHHISRGLSAKGWVETCVSDWGGKGGGKEDQAQAQAKVGSEQYEKVKHSAAQYVQSFIE</sequence>
<comment type="catalytic activity">
    <reaction evidence="11 12">
        <text>tRNA(Ala) + L-alanine + ATP = L-alanyl-tRNA(Ala) + AMP + diphosphate</text>
        <dbReference type="Rhea" id="RHEA:12540"/>
        <dbReference type="Rhea" id="RHEA-COMP:9657"/>
        <dbReference type="Rhea" id="RHEA-COMP:9923"/>
        <dbReference type="ChEBI" id="CHEBI:30616"/>
        <dbReference type="ChEBI" id="CHEBI:33019"/>
        <dbReference type="ChEBI" id="CHEBI:57972"/>
        <dbReference type="ChEBI" id="CHEBI:78442"/>
        <dbReference type="ChEBI" id="CHEBI:78497"/>
        <dbReference type="ChEBI" id="CHEBI:456215"/>
        <dbReference type="EC" id="6.1.1.7"/>
    </reaction>
</comment>
<keyword evidence="2 12" id="KW-0820">tRNA-binding</keyword>
<keyword evidence="7 12" id="KW-0067">ATP-binding</keyword>
<feature type="binding site" evidence="12">
    <location>
        <position position="611"/>
    </location>
    <ligand>
        <name>Zn(2+)</name>
        <dbReference type="ChEBI" id="CHEBI:29105"/>
    </ligand>
</feature>
<evidence type="ECO:0000256" key="7">
    <source>
        <dbReference type="ARBA" id="ARBA00022840"/>
    </source>
</evidence>
<feature type="coiled-coil region" evidence="13">
    <location>
        <begin position="809"/>
        <end position="845"/>
    </location>
</feature>
<dbReference type="PANTHER" id="PTHR11777">
    <property type="entry name" value="ALANYL-TRNA SYNTHETASE"/>
    <property type="match status" value="1"/>
</dbReference>
<evidence type="ECO:0000256" key="10">
    <source>
        <dbReference type="ARBA" id="ARBA00023146"/>
    </source>
</evidence>
<feature type="binding site" evidence="12">
    <location>
        <position position="730"/>
    </location>
    <ligand>
        <name>Zn(2+)</name>
        <dbReference type="ChEBI" id="CHEBI:29105"/>
    </ligand>
</feature>
<evidence type="ECO:0000313" key="15">
    <source>
        <dbReference type="EMBL" id="KAK4524679.1"/>
    </source>
</evidence>
<evidence type="ECO:0000256" key="11">
    <source>
        <dbReference type="ARBA" id="ARBA00048300"/>
    </source>
</evidence>
<dbReference type="SUPFAM" id="SSF101353">
    <property type="entry name" value="Putative anticodon-binding domain of alanyl-tRNA synthetase (AlaRS)"/>
    <property type="match status" value="1"/>
</dbReference>
<keyword evidence="16" id="KW-1185">Reference proteome</keyword>
<dbReference type="GO" id="GO:0008270">
    <property type="term" value="F:zinc ion binding"/>
    <property type="evidence" value="ECO:0007669"/>
    <property type="project" value="UniProtKB-UniRule"/>
</dbReference>
<dbReference type="Pfam" id="PF01411">
    <property type="entry name" value="tRNA-synt_2c"/>
    <property type="match status" value="1"/>
</dbReference>
<evidence type="ECO:0000256" key="1">
    <source>
        <dbReference type="ARBA" id="ARBA00008429"/>
    </source>
</evidence>
<dbReference type="InterPro" id="IPR002318">
    <property type="entry name" value="Ala-tRNA-lgiase_IIc"/>
</dbReference>
<dbReference type="SUPFAM" id="SSF55681">
    <property type="entry name" value="Class II aaRS and biotin synthetases"/>
    <property type="match status" value="1"/>
</dbReference>
<proteinExistence type="inferred from homology"/>
<dbReference type="GO" id="GO:0005524">
    <property type="term" value="F:ATP binding"/>
    <property type="evidence" value="ECO:0007669"/>
    <property type="project" value="UniProtKB-UniRule"/>
</dbReference>
<dbReference type="GO" id="GO:0070143">
    <property type="term" value="P:mitochondrial alanyl-tRNA aminoacylation"/>
    <property type="evidence" value="ECO:0007669"/>
    <property type="project" value="UniProtKB-UniRule"/>
</dbReference>
<dbReference type="NCBIfam" id="TIGR00344">
    <property type="entry name" value="alaS"/>
    <property type="match status" value="1"/>
</dbReference>
<keyword evidence="6 12" id="KW-0862">Zinc</keyword>